<dbReference type="EMBL" id="JBHTBJ010000025">
    <property type="protein sequence ID" value="MFC7277781.1"/>
    <property type="molecule type" value="Genomic_DNA"/>
</dbReference>
<accession>A0ABW2I0M1</accession>
<reference evidence="2" key="1">
    <citation type="journal article" date="2019" name="Int. J. Syst. Evol. Microbiol.">
        <title>The Global Catalogue of Microorganisms (GCM) 10K type strain sequencing project: providing services to taxonomists for standard genome sequencing and annotation.</title>
        <authorList>
            <consortium name="The Broad Institute Genomics Platform"/>
            <consortium name="The Broad Institute Genome Sequencing Center for Infectious Disease"/>
            <person name="Wu L."/>
            <person name="Ma J."/>
        </authorList>
    </citation>
    <scope>NUCLEOTIDE SEQUENCE [LARGE SCALE GENOMIC DNA]</scope>
    <source>
        <strain evidence="2">XZYJT-10</strain>
    </source>
</reference>
<dbReference type="Gene3D" id="3.40.50.1000">
    <property type="entry name" value="HAD superfamily/HAD-like"/>
    <property type="match status" value="1"/>
</dbReference>
<dbReference type="RefSeq" id="WP_378973817.1">
    <property type="nucleotide sequence ID" value="NZ_JBHTBJ010000025.1"/>
</dbReference>
<name>A0ABW2I0M1_9ACTN</name>
<dbReference type="InterPro" id="IPR010037">
    <property type="entry name" value="FkbH_domain"/>
</dbReference>
<dbReference type="Gene3D" id="3.40.630.30">
    <property type="match status" value="1"/>
</dbReference>
<dbReference type="SUPFAM" id="SSF56784">
    <property type="entry name" value="HAD-like"/>
    <property type="match status" value="1"/>
</dbReference>
<evidence type="ECO:0000313" key="1">
    <source>
        <dbReference type="EMBL" id="MFC7277781.1"/>
    </source>
</evidence>
<protein>
    <submittedName>
        <fullName evidence="1">HAD-IIIC family phosphatase</fullName>
    </submittedName>
</protein>
<dbReference type="Proteomes" id="UP001596548">
    <property type="component" value="Unassembled WGS sequence"/>
</dbReference>
<sequence length="354" mass="40060">MTGDQEGPSPERGRIKCVVWDLDDTLWRGVLLEDPKVVVDERVLQTLHTLDERGILNSVASRNDHDTAMSRIADAGLGTQFLYPQISWGPKSESVAQVARSLNLGLDSLAFVDDQPFELAEVAFAHPEVLTIPVQDVHAAVATRPEFLPRFITDESRRRRQLYLADAARKAEEAEFVGTSEEFLATLNMSFRIWPARGEDVRRAEDLTVRTHQLNSTGRTYSYEELQELRARDDHMLLMSSLDDRFGSYGTIGLALVECQPREWRLRLLLMSCRVVSRGVGTVMLNHVIRLAHRAGATLYGEFVDNGRNRMMYVTYKFLGFEEVSRNGDHAVLALPARYAAPRTDPPYLRLELS</sequence>
<comment type="caution">
    <text evidence="1">The sequence shown here is derived from an EMBL/GenBank/DDBJ whole genome shotgun (WGS) entry which is preliminary data.</text>
</comment>
<dbReference type="InterPro" id="IPR036412">
    <property type="entry name" value="HAD-like_sf"/>
</dbReference>
<proteinExistence type="predicted"/>
<dbReference type="SUPFAM" id="SSF55729">
    <property type="entry name" value="Acyl-CoA N-acyltransferases (Nat)"/>
    <property type="match status" value="1"/>
</dbReference>
<dbReference type="InterPro" id="IPR010033">
    <property type="entry name" value="HAD_SF_ppase_IIIC"/>
</dbReference>
<dbReference type="NCBIfam" id="TIGR01686">
    <property type="entry name" value="FkbH"/>
    <property type="match status" value="1"/>
</dbReference>
<gene>
    <name evidence="1" type="ORF">ACFQS1_27655</name>
</gene>
<dbReference type="InterPro" id="IPR023214">
    <property type="entry name" value="HAD_sf"/>
</dbReference>
<dbReference type="InterPro" id="IPR016181">
    <property type="entry name" value="Acyl_CoA_acyltransferase"/>
</dbReference>
<dbReference type="NCBIfam" id="TIGR01681">
    <property type="entry name" value="HAD-SF-IIIC"/>
    <property type="match status" value="1"/>
</dbReference>
<evidence type="ECO:0000313" key="2">
    <source>
        <dbReference type="Proteomes" id="UP001596548"/>
    </source>
</evidence>
<keyword evidence="2" id="KW-1185">Reference proteome</keyword>
<organism evidence="1 2">
    <name type="scientific">Paractinoplanes rhizophilus</name>
    <dbReference type="NCBI Taxonomy" id="1416877"/>
    <lineage>
        <taxon>Bacteria</taxon>
        <taxon>Bacillati</taxon>
        <taxon>Actinomycetota</taxon>
        <taxon>Actinomycetes</taxon>
        <taxon>Micromonosporales</taxon>
        <taxon>Micromonosporaceae</taxon>
        <taxon>Paractinoplanes</taxon>
    </lineage>
</organism>